<dbReference type="NCBIfam" id="TIGR00678">
    <property type="entry name" value="holB"/>
    <property type="match status" value="1"/>
</dbReference>
<dbReference type="GO" id="GO:0008408">
    <property type="term" value="F:3'-5' exonuclease activity"/>
    <property type="evidence" value="ECO:0007669"/>
    <property type="project" value="InterPro"/>
</dbReference>
<organism evidence="4 5">
    <name type="scientific">Alteromonas halophila</name>
    <dbReference type="NCBI Taxonomy" id="516698"/>
    <lineage>
        <taxon>Bacteria</taxon>
        <taxon>Pseudomonadati</taxon>
        <taxon>Pseudomonadota</taxon>
        <taxon>Gammaproteobacteria</taxon>
        <taxon>Alteromonadales</taxon>
        <taxon>Alteromonadaceae</taxon>
        <taxon>Alteromonas/Salinimonas group</taxon>
        <taxon>Alteromonas</taxon>
    </lineage>
</organism>
<comment type="catalytic activity">
    <reaction evidence="3">
        <text>DNA(n) + a 2'-deoxyribonucleoside 5'-triphosphate = DNA(n+1) + diphosphate</text>
        <dbReference type="Rhea" id="RHEA:22508"/>
        <dbReference type="Rhea" id="RHEA-COMP:17339"/>
        <dbReference type="Rhea" id="RHEA-COMP:17340"/>
        <dbReference type="ChEBI" id="CHEBI:33019"/>
        <dbReference type="ChEBI" id="CHEBI:61560"/>
        <dbReference type="ChEBI" id="CHEBI:173112"/>
        <dbReference type="EC" id="2.7.7.7"/>
    </reaction>
</comment>
<name>A0A918JEK1_9ALTE</name>
<keyword evidence="2" id="KW-0808">Transferase</keyword>
<keyword evidence="2" id="KW-0548">Nucleotidyltransferase</keyword>
<evidence type="ECO:0000256" key="1">
    <source>
        <dbReference type="ARBA" id="ARBA00012417"/>
    </source>
</evidence>
<dbReference type="Pfam" id="PF13177">
    <property type="entry name" value="DNA_pol3_delta2"/>
    <property type="match status" value="1"/>
</dbReference>
<dbReference type="Gene3D" id="3.40.50.300">
    <property type="entry name" value="P-loop containing nucleotide triphosphate hydrolases"/>
    <property type="match status" value="1"/>
</dbReference>
<evidence type="ECO:0000256" key="2">
    <source>
        <dbReference type="ARBA" id="ARBA00022932"/>
    </source>
</evidence>
<protein>
    <recommendedName>
        <fullName evidence="1">DNA-directed DNA polymerase</fullName>
        <ecNumber evidence="1">2.7.7.7</ecNumber>
    </recommendedName>
</protein>
<dbReference type="GO" id="GO:0003887">
    <property type="term" value="F:DNA-directed DNA polymerase activity"/>
    <property type="evidence" value="ECO:0007669"/>
    <property type="project" value="UniProtKB-KW"/>
</dbReference>
<keyword evidence="5" id="KW-1185">Reference proteome</keyword>
<evidence type="ECO:0000313" key="4">
    <source>
        <dbReference type="EMBL" id="GGW76872.1"/>
    </source>
</evidence>
<sequence length="292" mass="31505">MLPWFDALFGQLTGRFLAARLHHALLLAGPAGIGKARFAVALAQMVLCRQTATSGACGSCQSCQLFAANTHPDFHMLQSEKQLGVDAVRGGIATLGATAQLGHNKVLLIKGADTMTESASNALLKTLEEPTNNTFIILLTDKLTRLLPTILSRCEKHKLGVPAVSESLAWLQEQGCEDVDEALLQAYGYAPLRVQAAVADSNALSFRAYSDGFAQLMTGDITPLALATKWQDNASQIVTWCQQQAYKAYCQRQQRQDLACFERCQQAIASLQHPGINKAVVLCGVLEQFAAA</sequence>
<gene>
    <name evidence="4" type="ORF">GCM10007391_07160</name>
</gene>
<dbReference type="EMBL" id="BMXP01000001">
    <property type="protein sequence ID" value="GGW76872.1"/>
    <property type="molecule type" value="Genomic_DNA"/>
</dbReference>
<reference evidence="4" key="2">
    <citation type="submission" date="2020-09" db="EMBL/GenBank/DDBJ databases">
        <authorList>
            <person name="Sun Q."/>
            <person name="Kim S."/>
        </authorList>
    </citation>
    <scope>NUCLEOTIDE SEQUENCE</scope>
    <source>
        <strain evidence="4">KCTC 22164</strain>
    </source>
</reference>
<evidence type="ECO:0000313" key="5">
    <source>
        <dbReference type="Proteomes" id="UP000631300"/>
    </source>
</evidence>
<reference evidence="4" key="1">
    <citation type="journal article" date="2014" name="Int. J. Syst. Evol. Microbiol.">
        <title>Complete genome sequence of Corynebacterium casei LMG S-19264T (=DSM 44701T), isolated from a smear-ripened cheese.</title>
        <authorList>
            <consortium name="US DOE Joint Genome Institute (JGI-PGF)"/>
            <person name="Walter F."/>
            <person name="Albersmeier A."/>
            <person name="Kalinowski J."/>
            <person name="Ruckert C."/>
        </authorList>
    </citation>
    <scope>NUCLEOTIDE SEQUENCE</scope>
    <source>
        <strain evidence="4">KCTC 22164</strain>
    </source>
</reference>
<dbReference type="InterPro" id="IPR027417">
    <property type="entry name" value="P-loop_NTPase"/>
</dbReference>
<dbReference type="InterPro" id="IPR050238">
    <property type="entry name" value="DNA_Rep/Repair_Clamp_Loader"/>
</dbReference>
<dbReference type="AlphaFoldDB" id="A0A918JEK1"/>
<comment type="caution">
    <text evidence="4">The sequence shown here is derived from an EMBL/GenBank/DDBJ whole genome shotgun (WGS) entry which is preliminary data.</text>
</comment>
<dbReference type="GO" id="GO:0006261">
    <property type="term" value="P:DNA-templated DNA replication"/>
    <property type="evidence" value="ECO:0007669"/>
    <property type="project" value="TreeGrafter"/>
</dbReference>
<dbReference type="PANTHER" id="PTHR11669:SF8">
    <property type="entry name" value="DNA POLYMERASE III SUBUNIT DELTA"/>
    <property type="match status" value="1"/>
</dbReference>
<evidence type="ECO:0000256" key="3">
    <source>
        <dbReference type="ARBA" id="ARBA00049244"/>
    </source>
</evidence>
<dbReference type="EC" id="2.7.7.7" evidence="1"/>
<keyword evidence="2" id="KW-0239">DNA-directed DNA polymerase</keyword>
<dbReference type="RefSeq" id="WP_189403701.1">
    <property type="nucleotide sequence ID" value="NZ_BMXP01000001.1"/>
</dbReference>
<dbReference type="PANTHER" id="PTHR11669">
    <property type="entry name" value="REPLICATION FACTOR C / DNA POLYMERASE III GAMMA-TAU SUBUNIT"/>
    <property type="match status" value="1"/>
</dbReference>
<proteinExistence type="predicted"/>
<dbReference type="SUPFAM" id="SSF52540">
    <property type="entry name" value="P-loop containing nucleoside triphosphate hydrolases"/>
    <property type="match status" value="1"/>
</dbReference>
<accession>A0A918JEK1</accession>
<dbReference type="GO" id="GO:0009360">
    <property type="term" value="C:DNA polymerase III complex"/>
    <property type="evidence" value="ECO:0007669"/>
    <property type="project" value="TreeGrafter"/>
</dbReference>
<dbReference type="InterPro" id="IPR004622">
    <property type="entry name" value="DNA_pol_HolB"/>
</dbReference>
<dbReference type="Proteomes" id="UP000631300">
    <property type="component" value="Unassembled WGS sequence"/>
</dbReference>